<evidence type="ECO:0000256" key="3">
    <source>
        <dbReference type="ARBA" id="ARBA00006592"/>
    </source>
</evidence>
<dbReference type="SMART" id="SM00739">
    <property type="entry name" value="KOW"/>
    <property type="match status" value="1"/>
</dbReference>
<dbReference type="GO" id="GO:0003735">
    <property type="term" value="F:structural constituent of ribosome"/>
    <property type="evidence" value="ECO:0007669"/>
    <property type="project" value="InterPro"/>
</dbReference>
<protein>
    <submittedName>
        <fullName evidence="8">60S ribosomal protein L14</fullName>
    </submittedName>
</protein>
<evidence type="ECO:0000313" key="8">
    <source>
        <dbReference type="EMBL" id="KZP11936.1"/>
    </source>
</evidence>
<comment type="function">
    <text evidence="1">Component of the ribosome, a large ribonucleoprotein complex responsible for the synthesis of proteins in the cell. The small ribosomal subunit (SSU) binds messenger RNAs (mRNAs) and translates the encoded message by selecting cognate aminoacyl-transfer RNA (tRNA) molecules. The large subunit (LSU) contains the ribosomal catalytic site termed the peptidyl transferase center (PTC), which catalyzes the formation of peptide bonds, thereby polymerizing the amino acids delivered by tRNAs into a polypeptide chain. The nascent polypeptides leave the ribosome through a tunnel in the LSU and interact with protein factors that function in enzymatic processing, targeting, and the membrane insertion of nascent chains at the exit of the ribosomal tunnel.</text>
</comment>
<dbReference type="Gene3D" id="2.30.30.30">
    <property type="match status" value="1"/>
</dbReference>
<dbReference type="STRING" id="436010.A0A166ATA8"/>
<comment type="similarity">
    <text evidence="3">Belongs to the eukaryotic ribosomal protein eL14 family.</text>
</comment>
<dbReference type="InterPro" id="IPR008991">
    <property type="entry name" value="Translation_prot_SH3-like_sf"/>
</dbReference>
<evidence type="ECO:0000256" key="2">
    <source>
        <dbReference type="ARBA" id="ARBA00004496"/>
    </source>
</evidence>
<dbReference type="GO" id="GO:0003723">
    <property type="term" value="F:RNA binding"/>
    <property type="evidence" value="ECO:0007669"/>
    <property type="project" value="InterPro"/>
</dbReference>
<sequence length="139" mass="15655">MSSADSTFKRFVEVGRVVLLKAGPFEGKVAVIAEIIDHRRAIIEGPTTSVPRQSYPYRHLTLTPFTLTKLPRAASSGVIKKQLEKEGTIEKWEKSSWAQTRKRVAARRALSDFERFGVMMAKKARRDIVRKSVKAAKKA</sequence>
<organism evidence="8 9">
    <name type="scientific">Athelia psychrophila</name>
    <dbReference type="NCBI Taxonomy" id="1759441"/>
    <lineage>
        <taxon>Eukaryota</taxon>
        <taxon>Fungi</taxon>
        <taxon>Dikarya</taxon>
        <taxon>Basidiomycota</taxon>
        <taxon>Agaricomycotina</taxon>
        <taxon>Agaricomycetes</taxon>
        <taxon>Agaricomycetidae</taxon>
        <taxon>Atheliales</taxon>
        <taxon>Atheliaceae</taxon>
        <taxon>Athelia</taxon>
    </lineage>
</organism>
<dbReference type="OrthoDB" id="1875589at2759"/>
<evidence type="ECO:0000256" key="4">
    <source>
        <dbReference type="ARBA" id="ARBA00022490"/>
    </source>
</evidence>
<dbReference type="GO" id="GO:0042273">
    <property type="term" value="P:ribosomal large subunit biogenesis"/>
    <property type="evidence" value="ECO:0007669"/>
    <property type="project" value="TreeGrafter"/>
</dbReference>
<evidence type="ECO:0000256" key="1">
    <source>
        <dbReference type="ARBA" id="ARBA00004021"/>
    </source>
</evidence>
<dbReference type="Proteomes" id="UP000076532">
    <property type="component" value="Unassembled WGS sequence"/>
</dbReference>
<dbReference type="PANTHER" id="PTHR11127">
    <property type="entry name" value="60S RIBOSOMAL PROTEIN L14"/>
    <property type="match status" value="1"/>
</dbReference>
<dbReference type="PANTHER" id="PTHR11127:SF2">
    <property type="entry name" value="LARGE RIBOSOMAL SUBUNIT PROTEIN EL14"/>
    <property type="match status" value="1"/>
</dbReference>
<feature type="domain" description="KOW" evidence="7">
    <location>
        <begin position="11"/>
        <end position="38"/>
    </location>
</feature>
<dbReference type="SUPFAM" id="SSF50104">
    <property type="entry name" value="Translation proteins SH3-like domain"/>
    <property type="match status" value="1"/>
</dbReference>
<dbReference type="EMBL" id="KV417655">
    <property type="protein sequence ID" value="KZP11936.1"/>
    <property type="molecule type" value="Genomic_DNA"/>
</dbReference>
<evidence type="ECO:0000256" key="5">
    <source>
        <dbReference type="ARBA" id="ARBA00022980"/>
    </source>
</evidence>
<keyword evidence="9" id="KW-1185">Reference proteome</keyword>
<keyword evidence="6" id="KW-0687">Ribonucleoprotein</keyword>
<dbReference type="InterPro" id="IPR005824">
    <property type="entry name" value="KOW"/>
</dbReference>
<comment type="subcellular location">
    <subcellularLocation>
        <location evidence="2">Cytoplasm</location>
    </subcellularLocation>
</comment>
<proteinExistence type="inferred from homology"/>
<gene>
    <name evidence="8" type="ORF">FIBSPDRAFT_922062</name>
</gene>
<name>A0A166ATA8_9AGAM</name>
<dbReference type="Gene3D" id="6.10.250.2270">
    <property type="match status" value="1"/>
</dbReference>
<evidence type="ECO:0000256" key="6">
    <source>
        <dbReference type="ARBA" id="ARBA00023274"/>
    </source>
</evidence>
<keyword evidence="4" id="KW-0963">Cytoplasm</keyword>
<dbReference type="CDD" id="cd23702">
    <property type="entry name" value="eL14"/>
    <property type="match status" value="1"/>
</dbReference>
<dbReference type="Pfam" id="PF01929">
    <property type="entry name" value="Ribosomal_L14e"/>
    <property type="match status" value="1"/>
</dbReference>
<dbReference type="FunFam" id="2.30.30.30:FF:000030">
    <property type="entry name" value="60S ribosomal protein L14"/>
    <property type="match status" value="1"/>
</dbReference>
<dbReference type="GO" id="GO:0006412">
    <property type="term" value="P:translation"/>
    <property type="evidence" value="ECO:0007669"/>
    <property type="project" value="InterPro"/>
</dbReference>
<dbReference type="Pfam" id="PF00467">
    <property type="entry name" value="KOW"/>
    <property type="match status" value="1"/>
</dbReference>
<dbReference type="AlphaFoldDB" id="A0A166ATA8"/>
<dbReference type="InterPro" id="IPR002784">
    <property type="entry name" value="Ribosomal_eL14_dom"/>
</dbReference>
<dbReference type="InterPro" id="IPR014722">
    <property type="entry name" value="Rib_uL2_dom2"/>
</dbReference>
<accession>A0A166ATA8</accession>
<evidence type="ECO:0000259" key="7">
    <source>
        <dbReference type="SMART" id="SM00739"/>
    </source>
</evidence>
<keyword evidence="5 8" id="KW-0689">Ribosomal protein</keyword>
<dbReference type="InterPro" id="IPR039660">
    <property type="entry name" value="Ribosomal_eL14"/>
</dbReference>
<reference evidence="8 9" key="1">
    <citation type="journal article" date="2016" name="Mol. Biol. Evol.">
        <title>Comparative Genomics of Early-Diverging Mushroom-Forming Fungi Provides Insights into the Origins of Lignocellulose Decay Capabilities.</title>
        <authorList>
            <person name="Nagy L.G."/>
            <person name="Riley R."/>
            <person name="Tritt A."/>
            <person name="Adam C."/>
            <person name="Daum C."/>
            <person name="Floudas D."/>
            <person name="Sun H."/>
            <person name="Yadav J.S."/>
            <person name="Pangilinan J."/>
            <person name="Larsson K.H."/>
            <person name="Matsuura K."/>
            <person name="Barry K."/>
            <person name="Labutti K."/>
            <person name="Kuo R."/>
            <person name="Ohm R.A."/>
            <person name="Bhattacharya S.S."/>
            <person name="Shirouzu T."/>
            <person name="Yoshinaga Y."/>
            <person name="Martin F.M."/>
            <person name="Grigoriev I.V."/>
            <person name="Hibbett D.S."/>
        </authorList>
    </citation>
    <scope>NUCLEOTIDE SEQUENCE [LARGE SCALE GENOMIC DNA]</scope>
    <source>
        <strain evidence="8 9">CBS 109695</strain>
    </source>
</reference>
<evidence type="ECO:0000313" key="9">
    <source>
        <dbReference type="Proteomes" id="UP000076532"/>
    </source>
</evidence>
<dbReference type="GO" id="GO:0022625">
    <property type="term" value="C:cytosolic large ribosomal subunit"/>
    <property type="evidence" value="ECO:0007669"/>
    <property type="project" value="TreeGrafter"/>
</dbReference>